<evidence type="ECO:0000256" key="13">
    <source>
        <dbReference type="ARBA" id="ARBA00023211"/>
    </source>
</evidence>
<comment type="cofactor">
    <cofactor evidence="3">
        <name>Co(2+)</name>
        <dbReference type="ChEBI" id="CHEBI:48828"/>
    </cofactor>
</comment>
<feature type="binding site" evidence="20">
    <location>
        <position position="9"/>
    </location>
    <ligand>
        <name>substrate</name>
    </ligand>
</feature>
<dbReference type="EMBL" id="LLZZ01000132">
    <property type="protein sequence ID" value="KTB01078.1"/>
    <property type="molecule type" value="Genomic_DNA"/>
</dbReference>
<dbReference type="InterPro" id="IPR013785">
    <property type="entry name" value="Aldolase_TIM"/>
</dbReference>
<dbReference type="Proteomes" id="UP000054886">
    <property type="component" value="Unassembled WGS sequence"/>
</dbReference>
<dbReference type="PROSITE" id="PS01086">
    <property type="entry name" value="RIBUL_P_3_EPIMER_2"/>
    <property type="match status" value="1"/>
</dbReference>
<evidence type="ECO:0000256" key="18">
    <source>
        <dbReference type="PIRSR" id="PIRSR001461-1"/>
    </source>
</evidence>
<evidence type="ECO:0000313" key="21">
    <source>
        <dbReference type="EMBL" id="KTB01078.1"/>
    </source>
</evidence>
<dbReference type="NCBIfam" id="NF004076">
    <property type="entry name" value="PRK05581.1-4"/>
    <property type="match status" value="1"/>
</dbReference>
<feature type="binding site" evidence="19">
    <location>
        <position position="83"/>
    </location>
    <ligand>
        <name>a divalent metal cation</name>
        <dbReference type="ChEBI" id="CHEBI:60240"/>
    </ligand>
</feature>
<dbReference type="CDD" id="cd00429">
    <property type="entry name" value="RPE"/>
    <property type="match status" value="1"/>
</dbReference>
<evidence type="ECO:0000256" key="1">
    <source>
        <dbReference type="ARBA" id="ARBA00001782"/>
    </source>
</evidence>
<evidence type="ECO:0000256" key="5">
    <source>
        <dbReference type="ARBA" id="ARBA00001954"/>
    </source>
</evidence>
<comment type="cofactor">
    <cofactor evidence="19">
        <name>a divalent metal cation</name>
        <dbReference type="ChEBI" id="CHEBI:60240"/>
    </cofactor>
    <text evidence="19">Binds 1 divalent metal cation per subunit.</text>
</comment>
<dbReference type="InterPro" id="IPR000056">
    <property type="entry name" value="Ribul_P_3_epim-like"/>
</dbReference>
<dbReference type="AlphaFoldDB" id="A0A0W0ENL1"/>
<comment type="cofactor">
    <cofactor evidence="4">
        <name>Zn(2+)</name>
        <dbReference type="ChEBI" id="CHEBI:29105"/>
    </cofactor>
</comment>
<dbReference type="PIRSF" id="PIRSF001461">
    <property type="entry name" value="RPE"/>
    <property type="match status" value="1"/>
</dbReference>
<comment type="pathway">
    <text evidence="6">Carbohydrate degradation; pentose phosphate pathway; D-xylulose 5-phosphate from D-ribulose 5-phosphate (non-oxidative stage): step 1/1.</text>
</comment>
<dbReference type="VEuPathDB" id="FungiDB:B1J91_L05478g"/>
<evidence type="ECO:0000256" key="9">
    <source>
        <dbReference type="ARBA" id="ARBA00013920"/>
    </source>
</evidence>
<feature type="binding site" evidence="19">
    <location>
        <position position="188"/>
    </location>
    <ligand>
        <name>a divalent metal cation</name>
        <dbReference type="ChEBI" id="CHEBI:60240"/>
    </ligand>
</feature>
<comment type="catalytic activity">
    <reaction evidence="1 17">
        <text>D-ribulose 5-phosphate = D-xylulose 5-phosphate</text>
        <dbReference type="Rhea" id="RHEA:13677"/>
        <dbReference type="ChEBI" id="CHEBI:57737"/>
        <dbReference type="ChEBI" id="CHEBI:58121"/>
        <dbReference type="EC" id="5.1.3.1"/>
    </reaction>
</comment>
<dbReference type="VEuPathDB" id="FungiDB:GVI51_L05335"/>
<evidence type="ECO:0000256" key="8">
    <source>
        <dbReference type="ARBA" id="ARBA00013188"/>
    </source>
</evidence>
<dbReference type="FunFam" id="3.20.20.70:FF:000074">
    <property type="entry name" value="Ribulose-phosphate 3-epimerase"/>
    <property type="match status" value="1"/>
</dbReference>
<protein>
    <recommendedName>
        <fullName evidence="9 17">Ribulose-phosphate 3-epimerase</fullName>
        <ecNumber evidence="8 17">5.1.3.1</ecNumber>
    </recommendedName>
</protein>
<keyword evidence="11 19" id="KW-0862">Zinc</keyword>
<keyword evidence="10 19" id="KW-0479">Metal-binding</keyword>
<dbReference type="NCBIfam" id="TIGR01163">
    <property type="entry name" value="rpe"/>
    <property type="match status" value="1"/>
</dbReference>
<dbReference type="Gene3D" id="3.20.20.70">
    <property type="entry name" value="Aldolase class I"/>
    <property type="match status" value="1"/>
</dbReference>
<dbReference type="GO" id="GO:0004750">
    <property type="term" value="F:D-ribulose-phosphate 3-epimerase activity"/>
    <property type="evidence" value="ECO:0007669"/>
    <property type="project" value="UniProtKB-EC"/>
</dbReference>
<evidence type="ECO:0000313" key="23">
    <source>
        <dbReference type="Proteomes" id="UP000054886"/>
    </source>
</evidence>
<keyword evidence="16 19" id="KW-0170">Cobalt</keyword>
<evidence type="ECO:0000256" key="15">
    <source>
        <dbReference type="ARBA" id="ARBA00023277"/>
    </source>
</evidence>
<proteinExistence type="inferred from homology"/>
<keyword evidence="15 17" id="KW-0119">Carbohydrate metabolism</keyword>
<dbReference type="EC" id="5.1.3.1" evidence="8 17"/>
<evidence type="ECO:0000256" key="2">
    <source>
        <dbReference type="ARBA" id="ARBA00001936"/>
    </source>
</evidence>
<comment type="similarity">
    <text evidence="7 17">Belongs to the ribulose-phosphate 3-epimerase family.</text>
</comment>
<evidence type="ECO:0000313" key="22">
    <source>
        <dbReference type="EMBL" id="KTB04923.1"/>
    </source>
</evidence>
<evidence type="ECO:0000256" key="16">
    <source>
        <dbReference type="ARBA" id="ARBA00023285"/>
    </source>
</evidence>
<keyword evidence="12" id="KW-0408">Iron</keyword>
<evidence type="ECO:0000256" key="7">
    <source>
        <dbReference type="ARBA" id="ARBA00009541"/>
    </source>
</evidence>
<dbReference type="VEuPathDB" id="FungiDB:GWK60_L09757"/>
<feature type="binding site" evidence="20">
    <location>
        <position position="190"/>
    </location>
    <ligand>
        <name>substrate</name>
    </ligand>
</feature>
<dbReference type="InterPro" id="IPR026019">
    <property type="entry name" value="Ribul_P_3_epim"/>
</dbReference>
<feature type="active site" description="Proton donor" evidence="18">
    <location>
        <position position="188"/>
    </location>
</feature>
<feature type="binding site" evidence="19">
    <location>
        <position position="34"/>
    </location>
    <ligand>
        <name>a divalent metal cation</name>
        <dbReference type="ChEBI" id="CHEBI:60240"/>
    </ligand>
</feature>
<dbReference type="Pfam" id="PF00834">
    <property type="entry name" value="Ribul_P_3_epim"/>
    <property type="match status" value="1"/>
</dbReference>
<dbReference type="GO" id="GO:0006098">
    <property type="term" value="P:pentose-phosphate shunt"/>
    <property type="evidence" value="ECO:0007669"/>
    <property type="project" value="UniProtKB-UniPathway"/>
</dbReference>
<evidence type="ECO:0000256" key="12">
    <source>
        <dbReference type="ARBA" id="ARBA00023004"/>
    </source>
</evidence>
<sequence>MVKPIIAPSILASDFANLGCECHRVINAGAEWLHIDVMDGHFVPNITLGQPIVTSLRRAVPRSQEEEKASGEVARPTAFFDCHMMVEEPEKWVADFAKAGADQFTFHYEATKDPLSLVKLIKENGIKAACAIKPGTPVDVLFELAPYLDMALVMTVEPGFGGQKFMPDMMPKVEALRTKFPHMNIQVDGGLGKETIGVAAKAGANVIVAGTSVFTASDPHEVISFMKEEVRKELKAKHILGDETKH</sequence>
<dbReference type="EMBL" id="LLZZ01000115">
    <property type="protein sequence ID" value="KTB04923.1"/>
    <property type="molecule type" value="Genomic_DNA"/>
</dbReference>
<dbReference type="VEuPathDB" id="FungiDB:GW608_L09779"/>
<evidence type="ECO:0000256" key="3">
    <source>
        <dbReference type="ARBA" id="ARBA00001941"/>
    </source>
</evidence>
<evidence type="ECO:0000256" key="11">
    <source>
        <dbReference type="ARBA" id="ARBA00022833"/>
    </source>
</evidence>
<accession>A0A0W0ENL1</accession>
<evidence type="ECO:0000256" key="6">
    <source>
        <dbReference type="ARBA" id="ARBA00005016"/>
    </source>
</evidence>
<evidence type="ECO:0000256" key="10">
    <source>
        <dbReference type="ARBA" id="ARBA00022723"/>
    </source>
</evidence>
<feature type="binding site" evidence="19">
    <location>
        <position position="36"/>
    </location>
    <ligand>
        <name>a divalent metal cation</name>
        <dbReference type="ChEBI" id="CHEBI:60240"/>
    </ligand>
</feature>
<feature type="binding site" evidence="20">
    <location>
        <begin position="159"/>
        <end position="162"/>
    </location>
    <ligand>
        <name>substrate</name>
    </ligand>
</feature>
<comment type="cofactor">
    <cofactor evidence="2">
        <name>Mn(2+)</name>
        <dbReference type="ChEBI" id="CHEBI:29035"/>
    </cofactor>
</comment>
<dbReference type="UniPathway" id="UPA00115">
    <property type="reaction ID" value="UER00411"/>
</dbReference>
<dbReference type="PANTHER" id="PTHR11749">
    <property type="entry name" value="RIBULOSE-5-PHOSPHATE-3-EPIMERASE"/>
    <property type="match status" value="1"/>
</dbReference>
<dbReference type="SUPFAM" id="SSF51366">
    <property type="entry name" value="Ribulose-phoshate binding barrel"/>
    <property type="match status" value="1"/>
</dbReference>
<dbReference type="OrthoDB" id="1927044at2759"/>
<dbReference type="PROSITE" id="PS01085">
    <property type="entry name" value="RIBUL_P_3_EPIMER_1"/>
    <property type="match status" value="1"/>
</dbReference>
<dbReference type="HAMAP" id="MF_02227">
    <property type="entry name" value="RPE"/>
    <property type="match status" value="1"/>
</dbReference>
<evidence type="ECO:0000256" key="14">
    <source>
        <dbReference type="ARBA" id="ARBA00023235"/>
    </source>
</evidence>
<comment type="caution">
    <text evidence="22">The sequence shown here is derived from an EMBL/GenBank/DDBJ whole genome shotgun (WGS) entry which is preliminary data.</text>
</comment>
<keyword evidence="14 17" id="KW-0413">Isomerase</keyword>
<gene>
    <name evidence="21" type="ORF">AO440_004667</name>
    <name evidence="22" type="ORF">AO440_004919</name>
</gene>
<organism evidence="22 23">
    <name type="scientific">Candida glabrata</name>
    <name type="common">Yeast</name>
    <name type="synonym">Torulopsis glabrata</name>
    <dbReference type="NCBI Taxonomy" id="5478"/>
    <lineage>
        <taxon>Eukaryota</taxon>
        <taxon>Fungi</taxon>
        <taxon>Dikarya</taxon>
        <taxon>Ascomycota</taxon>
        <taxon>Saccharomycotina</taxon>
        <taxon>Saccharomycetes</taxon>
        <taxon>Saccharomycetales</taxon>
        <taxon>Saccharomycetaceae</taxon>
        <taxon>Nakaseomyces</taxon>
    </lineage>
</organism>
<keyword evidence="13 19" id="KW-0464">Manganese</keyword>
<dbReference type="GO" id="GO:0046872">
    <property type="term" value="F:metal ion binding"/>
    <property type="evidence" value="ECO:0007669"/>
    <property type="project" value="UniProtKB-KW"/>
</dbReference>
<feature type="binding site" evidence="20">
    <location>
        <begin position="210"/>
        <end position="211"/>
    </location>
    <ligand>
        <name>substrate</name>
    </ligand>
</feature>
<reference evidence="22 23" key="1">
    <citation type="submission" date="2015-10" db="EMBL/GenBank/DDBJ databases">
        <title>Draft genomes sequences of Candida glabrata isolates 1A, 1B, 2A, 2B, 3A and 3B.</title>
        <authorList>
            <person name="Haavelsrud O.E."/>
            <person name="Gaustad P."/>
        </authorList>
    </citation>
    <scope>NUCLEOTIDE SEQUENCE [LARGE SCALE GENOMIC DNA]</scope>
    <source>
        <strain evidence="22">910700640</strain>
    </source>
</reference>
<feature type="binding site" evidence="20">
    <location>
        <position position="83"/>
    </location>
    <ligand>
        <name>substrate</name>
    </ligand>
</feature>
<evidence type="ECO:0000256" key="4">
    <source>
        <dbReference type="ARBA" id="ARBA00001947"/>
    </source>
</evidence>
<evidence type="ECO:0000256" key="17">
    <source>
        <dbReference type="PIRNR" id="PIRNR001461"/>
    </source>
</evidence>
<name>A0A0W0ENL1_CANGB</name>
<dbReference type="GO" id="GO:0005975">
    <property type="term" value="P:carbohydrate metabolic process"/>
    <property type="evidence" value="ECO:0007669"/>
    <property type="project" value="InterPro"/>
</dbReference>
<dbReference type="InterPro" id="IPR011060">
    <property type="entry name" value="RibuloseP-bd_barrel"/>
</dbReference>
<dbReference type="VEuPathDB" id="FungiDB:CAGL0L05478g"/>
<comment type="cofactor">
    <cofactor evidence="5">
        <name>Fe(2+)</name>
        <dbReference type="ChEBI" id="CHEBI:29033"/>
    </cofactor>
</comment>
<evidence type="ECO:0000256" key="20">
    <source>
        <dbReference type="PIRSR" id="PIRSR001461-3"/>
    </source>
</evidence>
<evidence type="ECO:0000256" key="19">
    <source>
        <dbReference type="PIRSR" id="PIRSR001461-2"/>
    </source>
</evidence>
<feature type="active site" description="Proton acceptor" evidence="18">
    <location>
        <position position="36"/>
    </location>
</feature>